<dbReference type="Proteomes" id="UP000308886">
    <property type="component" value="Unassembled WGS sequence"/>
</dbReference>
<gene>
    <name evidence="1" type="ORF">E5358_11730</name>
</gene>
<evidence type="ECO:0000313" key="2">
    <source>
        <dbReference type="Proteomes" id="UP000308886"/>
    </source>
</evidence>
<sequence>MFMKDCKTSINIMAVTRKYPFSIVIAIAIWVVCMIPIPETPLNNISFMDKWTHFVMYGTLTAVIWVEYAKAHKGSFAWKRLLLYGFLCPIAMGCLVELAQAYLTTCRSGDVFDAICNALGVCLGAALGHIIAKMMPQGKKQKNP</sequence>
<keyword evidence="2" id="KW-1185">Reference proteome</keyword>
<comment type="caution">
    <text evidence="1">The sequence shown here is derived from an EMBL/GenBank/DDBJ whole genome shotgun (WGS) entry which is preliminary data.</text>
</comment>
<dbReference type="EMBL" id="SRZC01000021">
    <property type="protein sequence ID" value="TGX80810.1"/>
    <property type="molecule type" value="Genomic_DNA"/>
</dbReference>
<protein>
    <submittedName>
        <fullName evidence="1">VanZ family protein</fullName>
    </submittedName>
</protein>
<proteinExistence type="predicted"/>
<organism evidence="1 2">
    <name type="scientific">Palleniella muris</name>
    <dbReference type="NCBI Taxonomy" id="3038145"/>
    <lineage>
        <taxon>Bacteria</taxon>
        <taxon>Pseudomonadati</taxon>
        <taxon>Bacteroidota</taxon>
        <taxon>Bacteroidia</taxon>
        <taxon>Bacteroidales</taxon>
        <taxon>Prevotellaceae</taxon>
        <taxon>Palleniella</taxon>
    </lineage>
</organism>
<reference evidence="1" key="1">
    <citation type="submission" date="2019-04" db="EMBL/GenBank/DDBJ databases">
        <title>Microbes associate with the intestines of laboratory mice.</title>
        <authorList>
            <person name="Navarre W."/>
            <person name="Wong E."/>
            <person name="Huang K."/>
            <person name="Tropini C."/>
            <person name="Ng K."/>
            <person name="Yu B."/>
        </authorList>
    </citation>
    <scope>NUCLEOTIDE SEQUENCE</scope>
    <source>
        <strain evidence="1">NM73_A23</strain>
    </source>
</reference>
<name>A0AC61QN19_9BACT</name>
<evidence type="ECO:0000313" key="1">
    <source>
        <dbReference type="EMBL" id="TGX80810.1"/>
    </source>
</evidence>
<accession>A0AC61QN19</accession>